<organism evidence="1">
    <name type="scientific">Sipha flava</name>
    <name type="common">yellow sugarcane aphid</name>
    <dbReference type="NCBI Taxonomy" id="143950"/>
    <lineage>
        <taxon>Eukaryota</taxon>
        <taxon>Metazoa</taxon>
        <taxon>Ecdysozoa</taxon>
        <taxon>Arthropoda</taxon>
        <taxon>Hexapoda</taxon>
        <taxon>Insecta</taxon>
        <taxon>Pterygota</taxon>
        <taxon>Neoptera</taxon>
        <taxon>Paraneoptera</taxon>
        <taxon>Hemiptera</taxon>
        <taxon>Sternorrhyncha</taxon>
        <taxon>Aphidomorpha</taxon>
        <taxon>Aphidoidea</taxon>
        <taxon>Aphididae</taxon>
        <taxon>Sipha</taxon>
    </lineage>
</organism>
<dbReference type="OrthoDB" id="8045002at2759"/>
<protein>
    <submittedName>
        <fullName evidence="1">Uncharacterized protein</fullName>
    </submittedName>
</protein>
<gene>
    <name evidence="1" type="ORF">g.38467</name>
</gene>
<dbReference type="AlphaFoldDB" id="A0A2S2QB29"/>
<proteinExistence type="predicted"/>
<sequence length="120" mass="14491">MLAKFDPVIKEHVNRIQTNETHVHYLDHRIQDEIINMMTNEIKQKIIKNIQSVKYFTVIMDCTPDIGHSEQLAILLRIVLMDEENEYSTPRILHTRIFFRFCNGRFYYRFKFVRSSDHTT</sequence>
<reference evidence="1" key="1">
    <citation type="submission" date="2018-04" db="EMBL/GenBank/DDBJ databases">
        <title>Transcriptome assembly of Sipha flava.</title>
        <authorList>
            <person name="Scully E.D."/>
            <person name="Geib S.M."/>
            <person name="Palmer N.A."/>
            <person name="Koch K."/>
            <person name="Bradshaw J."/>
            <person name="Heng-Moss T."/>
            <person name="Sarath G."/>
        </authorList>
    </citation>
    <scope>NUCLEOTIDE SEQUENCE</scope>
</reference>
<accession>A0A2S2QB29</accession>
<dbReference type="PANTHER" id="PTHR45749:SF21">
    <property type="entry name" value="DUF4371 DOMAIN-CONTAINING PROTEIN"/>
    <property type="match status" value="1"/>
</dbReference>
<evidence type="ECO:0000313" key="1">
    <source>
        <dbReference type="EMBL" id="MBY74943.1"/>
    </source>
</evidence>
<name>A0A2S2QB29_9HEMI</name>
<dbReference type="EMBL" id="GGMS01005740">
    <property type="protein sequence ID" value="MBY74943.1"/>
    <property type="molecule type" value="Transcribed_RNA"/>
</dbReference>
<dbReference type="PANTHER" id="PTHR45749">
    <property type="match status" value="1"/>
</dbReference>